<proteinExistence type="predicted"/>
<dbReference type="EMBL" id="CM056817">
    <property type="protein sequence ID" value="KAJ8620082.1"/>
    <property type="molecule type" value="Genomic_DNA"/>
</dbReference>
<organism evidence="1 2">
    <name type="scientific">Persea americana</name>
    <name type="common">Avocado</name>
    <dbReference type="NCBI Taxonomy" id="3435"/>
    <lineage>
        <taxon>Eukaryota</taxon>
        <taxon>Viridiplantae</taxon>
        <taxon>Streptophyta</taxon>
        <taxon>Embryophyta</taxon>
        <taxon>Tracheophyta</taxon>
        <taxon>Spermatophyta</taxon>
        <taxon>Magnoliopsida</taxon>
        <taxon>Magnoliidae</taxon>
        <taxon>Laurales</taxon>
        <taxon>Lauraceae</taxon>
        <taxon>Persea</taxon>
    </lineage>
</organism>
<reference evidence="1 2" key="1">
    <citation type="journal article" date="2022" name="Hortic Res">
        <title>A haplotype resolved chromosomal level avocado genome allows analysis of novel avocado genes.</title>
        <authorList>
            <person name="Nath O."/>
            <person name="Fletcher S.J."/>
            <person name="Hayward A."/>
            <person name="Shaw L.M."/>
            <person name="Masouleh A.K."/>
            <person name="Furtado A."/>
            <person name="Henry R.J."/>
            <person name="Mitter N."/>
        </authorList>
    </citation>
    <scope>NUCLEOTIDE SEQUENCE [LARGE SCALE GENOMIC DNA]</scope>
    <source>
        <strain evidence="2">cv. Hass</strain>
    </source>
</reference>
<keyword evidence="2" id="KW-1185">Reference proteome</keyword>
<gene>
    <name evidence="1" type="ORF">MRB53_028611</name>
</gene>
<dbReference type="Proteomes" id="UP001234297">
    <property type="component" value="Chromosome 9"/>
</dbReference>
<evidence type="ECO:0000313" key="2">
    <source>
        <dbReference type="Proteomes" id="UP001234297"/>
    </source>
</evidence>
<comment type="caution">
    <text evidence="1">The sequence shown here is derived from an EMBL/GenBank/DDBJ whole genome shotgun (WGS) entry which is preliminary data.</text>
</comment>
<accession>A0ACC2KG21</accession>
<sequence length="92" mass="10244">MDNAKGRNHVRSLKIVLRRPLYRSTTKSLVTESLSSSGRTSKINLGPSDLGMPIMEEIFSVVTTSSPCENLIVNEFAVEGQMDSYRPWIVEA</sequence>
<evidence type="ECO:0000313" key="1">
    <source>
        <dbReference type="EMBL" id="KAJ8620082.1"/>
    </source>
</evidence>
<name>A0ACC2KG21_PERAE</name>
<protein>
    <submittedName>
        <fullName evidence="1">Uncharacterized protein</fullName>
    </submittedName>
</protein>